<evidence type="ECO:0000313" key="3">
    <source>
        <dbReference type="Proteomes" id="UP000247689"/>
    </source>
</evidence>
<organism evidence="2 3">
    <name type="scientific">Kangiella spongicola</name>
    <dbReference type="NCBI Taxonomy" id="796379"/>
    <lineage>
        <taxon>Bacteria</taxon>
        <taxon>Pseudomonadati</taxon>
        <taxon>Pseudomonadota</taxon>
        <taxon>Gammaproteobacteria</taxon>
        <taxon>Kangiellales</taxon>
        <taxon>Kangiellaceae</taxon>
        <taxon>Kangiella</taxon>
    </lineage>
</organism>
<keyword evidence="1" id="KW-0812">Transmembrane</keyword>
<gene>
    <name evidence="2" type="ORF">DL796_01410</name>
</gene>
<keyword evidence="1" id="KW-0472">Membrane</keyword>
<feature type="transmembrane region" description="Helical" evidence="1">
    <location>
        <begin position="114"/>
        <end position="133"/>
    </location>
</feature>
<evidence type="ECO:0000256" key="1">
    <source>
        <dbReference type="SAM" id="Phobius"/>
    </source>
</evidence>
<sequence length="413" mass="48343">MYEAIKEWVTGLGFWGAIGLSMVTVLPLLLWLLKPLIVNNPVARDYVGEYPKKRQQKRNFFSFFGGGFAKWKSGVYGPRDRTFEVPPYCSSHVTSFSNDKCTVRSDHRFFTRRIVLGGYVFGIIFMLGFMIFMKDYLKYGESRQYCITNEIELETGYRKSVYTGGGISGYIHARWCTIKLRYNNDGPALEKLNSIFLSSRHFPFTLMLFGLLGWACLFFKKAPPPIIFDRKKRIVYTQYKGKVYVSDWDTLSISPTSGHLSNGLGLELYTKDEQGNWQPKWFSLAGYHYHFEYWIGYLWDSGLSWMKRWEGMRGWLILYMDKGPDFVHAPVDRKGLLDYFVPFRKKLPDNMEQQALSLIGDDKAPGDEDFRIKEKDYPPHIKDLYKYWNDWKTYLNQTLPKKRREVAKGVKNG</sequence>
<protein>
    <submittedName>
        <fullName evidence="2">Uncharacterized protein</fullName>
    </submittedName>
</protein>
<dbReference type="AlphaFoldDB" id="A0A318DCF7"/>
<comment type="caution">
    <text evidence="2">The sequence shown here is derived from an EMBL/GenBank/DDBJ whole genome shotgun (WGS) entry which is preliminary data.</text>
</comment>
<dbReference type="EMBL" id="QICH01000001">
    <property type="protein sequence ID" value="PXF63829.1"/>
    <property type="molecule type" value="Genomic_DNA"/>
</dbReference>
<keyword evidence="1" id="KW-1133">Transmembrane helix</keyword>
<keyword evidence="3" id="KW-1185">Reference proteome</keyword>
<feature type="transmembrane region" description="Helical" evidence="1">
    <location>
        <begin position="201"/>
        <end position="219"/>
    </location>
</feature>
<name>A0A318DCF7_9GAMM</name>
<feature type="transmembrane region" description="Helical" evidence="1">
    <location>
        <begin position="12"/>
        <end position="33"/>
    </location>
</feature>
<evidence type="ECO:0000313" key="2">
    <source>
        <dbReference type="EMBL" id="PXF63829.1"/>
    </source>
</evidence>
<proteinExistence type="predicted"/>
<accession>A0A318DCF7</accession>
<dbReference type="Proteomes" id="UP000247689">
    <property type="component" value="Unassembled WGS sequence"/>
</dbReference>
<reference evidence="2 3" key="1">
    <citation type="submission" date="2018-05" db="EMBL/GenBank/DDBJ databases">
        <title>Kangiella spongicola genome sequence.</title>
        <authorList>
            <person name="Maclea K.S."/>
            <person name="Goen A.E."/>
            <person name="Kelley C."/>
            <person name="Underriner A."/>
            <person name="Silverwood T."/>
            <person name="Trachtenberg A.M."/>
        </authorList>
    </citation>
    <scope>NUCLEOTIDE SEQUENCE [LARGE SCALE GENOMIC DNA]</scope>
    <source>
        <strain evidence="2 3">ATCC BAA-2076</strain>
    </source>
</reference>